<proteinExistence type="predicted"/>
<dbReference type="AlphaFoldDB" id="A0A1B6MT20"/>
<dbReference type="InterPro" id="IPR002110">
    <property type="entry name" value="Ankyrin_rpt"/>
</dbReference>
<dbReference type="Pfam" id="PF09372">
    <property type="entry name" value="PRANC"/>
    <property type="match status" value="1"/>
</dbReference>
<sequence length="323" mass="35679">NLTPWPKSFTTAVSRGVKLLLDAGADVNAQNLYGDTALHSACESVISVKVAEQLIAAGIDVNCKNNMGRTALHSETLFYVKKIAQLMLRNGADVDIKDNDQETALSVAISAIVEYDYSQDSYIMMLLLDWGSSLYDKTENGETLLSIALKTKCTRNVIKKYNIKLKCAKLPFIKTLDDDSNVLRSYQRKCLEEVDKMKSTKFSDHSLYCVFSGCIGYLMVKELEEAITSGQIASTLPIYSSLIEGTFVKAKKRQGLLNLAKNSLIYILQNSETMRNMTIPNEIVEMILSFTDNGTLTSLINTTRVTSTDAQSTDAQPRGSTGE</sequence>
<evidence type="ECO:0000256" key="1">
    <source>
        <dbReference type="ARBA" id="ARBA00022737"/>
    </source>
</evidence>
<dbReference type="InterPro" id="IPR036770">
    <property type="entry name" value="Ankyrin_rpt-contain_sf"/>
</dbReference>
<dbReference type="Pfam" id="PF12796">
    <property type="entry name" value="Ank_2"/>
    <property type="match status" value="1"/>
</dbReference>
<gene>
    <name evidence="5" type="ORF">g.47355</name>
</gene>
<feature type="repeat" description="ANK" evidence="3">
    <location>
        <begin position="67"/>
        <end position="99"/>
    </location>
</feature>
<evidence type="ECO:0000313" key="5">
    <source>
        <dbReference type="EMBL" id="JAT39048.1"/>
    </source>
</evidence>
<dbReference type="PANTHER" id="PTHR24171:SF9">
    <property type="entry name" value="ANKYRIN REPEAT DOMAIN-CONTAINING PROTEIN 39"/>
    <property type="match status" value="1"/>
</dbReference>
<keyword evidence="1" id="KW-0677">Repeat</keyword>
<name>A0A1B6MT20_9HEMI</name>
<evidence type="ECO:0000259" key="4">
    <source>
        <dbReference type="Pfam" id="PF09372"/>
    </source>
</evidence>
<dbReference type="PROSITE" id="PS50088">
    <property type="entry name" value="ANK_REPEAT"/>
    <property type="match status" value="2"/>
</dbReference>
<dbReference type="PANTHER" id="PTHR24171">
    <property type="entry name" value="ANKYRIN REPEAT DOMAIN-CONTAINING PROTEIN 39-RELATED"/>
    <property type="match status" value="1"/>
</dbReference>
<dbReference type="EMBL" id="GEBQ01000929">
    <property type="protein sequence ID" value="JAT39048.1"/>
    <property type="molecule type" value="Transcribed_RNA"/>
</dbReference>
<evidence type="ECO:0000256" key="2">
    <source>
        <dbReference type="ARBA" id="ARBA00023043"/>
    </source>
</evidence>
<organism evidence="5">
    <name type="scientific">Graphocephala atropunctata</name>
    <dbReference type="NCBI Taxonomy" id="36148"/>
    <lineage>
        <taxon>Eukaryota</taxon>
        <taxon>Metazoa</taxon>
        <taxon>Ecdysozoa</taxon>
        <taxon>Arthropoda</taxon>
        <taxon>Hexapoda</taxon>
        <taxon>Insecta</taxon>
        <taxon>Pterygota</taxon>
        <taxon>Neoptera</taxon>
        <taxon>Paraneoptera</taxon>
        <taxon>Hemiptera</taxon>
        <taxon>Auchenorrhyncha</taxon>
        <taxon>Membracoidea</taxon>
        <taxon>Cicadellidae</taxon>
        <taxon>Cicadellinae</taxon>
        <taxon>Cicadellini</taxon>
        <taxon>Graphocephala</taxon>
    </lineage>
</organism>
<feature type="repeat" description="ANK" evidence="3">
    <location>
        <begin position="33"/>
        <end position="66"/>
    </location>
</feature>
<dbReference type="PROSITE" id="PS50297">
    <property type="entry name" value="ANK_REP_REGION"/>
    <property type="match status" value="1"/>
</dbReference>
<feature type="non-terminal residue" evidence="5">
    <location>
        <position position="1"/>
    </location>
</feature>
<dbReference type="Gene3D" id="1.25.40.20">
    <property type="entry name" value="Ankyrin repeat-containing domain"/>
    <property type="match status" value="1"/>
</dbReference>
<protein>
    <recommendedName>
        <fullName evidence="4">PRANC domain-containing protein</fullName>
    </recommendedName>
</protein>
<dbReference type="SUPFAM" id="SSF48403">
    <property type="entry name" value="Ankyrin repeat"/>
    <property type="match status" value="1"/>
</dbReference>
<feature type="domain" description="PRANC" evidence="4">
    <location>
        <begin position="231"/>
        <end position="300"/>
    </location>
</feature>
<reference evidence="5" key="1">
    <citation type="submission" date="2015-11" db="EMBL/GenBank/DDBJ databases">
        <title>De novo transcriptome assembly of four potential Pierce s Disease insect vectors from Arizona vineyards.</title>
        <authorList>
            <person name="Tassone E.E."/>
        </authorList>
    </citation>
    <scope>NUCLEOTIDE SEQUENCE</scope>
</reference>
<evidence type="ECO:0000256" key="3">
    <source>
        <dbReference type="PROSITE-ProRule" id="PRU00023"/>
    </source>
</evidence>
<accession>A0A1B6MT20</accession>
<keyword evidence="2 3" id="KW-0040">ANK repeat</keyword>
<dbReference type="SMART" id="SM00248">
    <property type="entry name" value="ANK"/>
    <property type="match status" value="2"/>
</dbReference>
<dbReference type="InterPro" id="IPR018272">
    <property type="entry name" value="PRANC_domain"/>
</dbReference>